<dbReference type="GO" id="GO:0005886">
    <property type="term" value="C:plasma membrane"/>
    <property type="evidence" value="ECO:0007669"/>
    <property type="project" value="UniProtKB-SubCell"/>
</dbReference>
<gene>
    <name evidence="9" type="primary">ecfT</name>
    <name evidence="10" type="ORF">HXA33_17425</name>
</gene>
<keyword evidence="5 9" id="KW-1003">Cell membrane</keyword>
<dbReference type="EMBL" id="JABXYM010000001">
    <property type="protein sequence ID" value="MCR6098313.1"/>
    <property type="molecule type" value="Genomic_DNA"/>
</dbReference>
<evidence type="ECO:0000256" key="9">
    <source>
        <dbReference type="HAMAP-Rule" id="MF_01461"/>
    </source>
</evidence>
<name>A0A9Q4G0X1_SALAG</name>
<dbReference type="Pfam" id="PF02361">
    <property type="entry name" value="CbiQ"/>
    <property type="match status" value="1"/>
</dbReference>
<comment type="similarity">
    <text evidence="2 9">Belongs to the energy-coupling factor EcfT family.</text>
</comment>
<keyword evidence="8 9" id="KW-0472">Membrane</keyword>
<evidence type="ECO:0000256" key="5">
    <source>
        <dbReference type="ARBA" id="ARBA00022475"/>
    </source>
</evidence>
<keyword evidence="6 9" id="KW-0812">Transmembrane</keyword>
<dbReference type="AlphaFoldDB" id="A0A9Q4G0X1"/>
<dbReference type="PANTHER" id="PTHR33514">
    <property type="entry name" value="PROTEIN ABCI12, CHLOROPLASTIC"/>
    <property type="match status" value="1"/>
</dbReference>
<dbReference type="GO" id="GO:0022857">
    <property type="term" value="F:transmembrane transporter activity"/>
    <property type="evidence" value="ECO:0007669"/>
    <property type="project" value="UniProtKB-UniRule"/>
</dbReference>
<feature type="transmembrane region" description="Helical" evidence="9">
    <location>
        <begin position="107"/>
        <end position="129"/>
    </location>
</feature>
<evidence type="ECO:0000256" key="2">
    <source>
        <dbReference type="ARBA" id="ARBA00005660"/>
    </source>
</evidence>
<comment type="subcellular location">
    <subcellularLocation>
        <location evidence="1 9">Cell membrane</location>
        <topology evidence="1 9">Multi-pass membrane protein</topology>
    </subcellularLocation>
</comment>
<evidence type="ECO:0000256" key="6">
    <source>
        <dbReference type="ARBA" id="ARBA00022692"/>
    </source>
</evidence>
<evidence type="ECO:0000256" key="4">
    <source>
        <dbReference type="ARBA" id="ARBA00022448"/>
    </source>
</evidence>
<feature type="transmembrane region" description="Helical" evidence="9">
    <location>
        <begin position="70"/>
        <end position="87"/>
    </location>
</feature>
<keyword evidence="11" id="KW-1185">Reference proteome</keyword>
<evidence type="ECO:0000256" key="1">
    <source>
        <dbReference type="ARBA" id="ARBA00004651"/>
    </source>
</evidence>
<feature type="transmembrane region" description="Helical" evidence="9">
    <location>
        <begin position="44"/>
        <end position="63"/>
    </location>
</feature>
<evidence type="ECO:0000256" key="8">
    <source>
        <dbReference type="ARBA" id="ARBA00023136"/>
    </source>
</evidence>
<keyword evidence="4 9" id="KW-0813">Transport</keyword>
<sequence length="267" mass="29971">MFDNVIIGQFVPRESVIHRLDPRSKLIAVMLFVIFLFASRHPAVLISGGLLTITAFALANIPLRFYMKGMRFIAIIILFTFILHLIMTNEGTVLWDTGWMTVYTGGVSTGALIGFRLLLLIVMTTLLTLSTTPVDLTDGMERLMQPLAKMKIPTHELALMMSIALRFIPTLLEETSKIAKAQMARGANFSQGSLWHRLKAIVPILIPLFVQAFKRAEDLATAMEARGYAGGKGRTKYRQLVWKRQDTLVISVFVLFSLMTIILQWIG</sequence>
<comment type="caution">
    <text evidence="10">The sequence shown here is derived from an EMBL/GenBank/DDBJ whole genome shotgun (WGS) entry which is preliminary data.</text>
</comment>
<dbReference type="PANTHER" id="PTHR33514:SF13">
    <property type="entry name" value="PROTEIN ABCI12, CHLOROPLASTIC"/>
    <property type="match status" value="1"/>
</dbReference>
<organism evidence="10 11">
    <name type="scientific">Salipaludibacillus agaradhaerens</name>
    <name type="common">Bacillus agaradhaerens</name>
    <dbReference type="NCBI Taxonomy" id="76935"/>
    <lineage>
        <taxon>Bacteria</taxon>
        <taxon>Bacillati</taxon>
        <taxon>Bacillota</taxon>
        <taxon>Bacilli</taxon>
        <taxon>Bacillales</taxon>
        <taxon>Bacillaceae</taxon>
    </lineage>
</organism>
<reference evidence="10" key="1">
    <citation type="submission" date="2020-06" db="EMBL/GenBank/DDBJ databases">
        <title>Insight into the genomes of haloalkaliphilic bacilli from Kenyan soda lakes.</title>
        <authorList>
            <person name="Mwirichia R."/>
            <person name="Villamizar G.C."/>
            <person name="Poehlein A."/>
            <person name="Mugweru J."/>
            <person name="Kipnyargis A."/>
            <person name="Kiplimo D."/>
            <person name="Orwa P."/>
            <person name="Daniel R."/>
        </authorList>
    </citation>
    <scope>NUCLEOTIDE SEQUENCE</scope>
    <source>
        <strain evidence="10">B1096_S55</strain>
    </source>
</reference>
<evidence type="ECO:0000313" key="11">
    <source>
        <dbReference type="Proteomes" id="UP001057753"/>
    </source>
</evidence>
<protein>
    <recommendedName>
        <fullName evidence="3 9">Energy-coupling factor transporter transmembrane protein EcfT</fullName>
        <shortName evidence="9">ECF transporter T component EcfT</shortName>
    </recommendedName>
</protein>
<accession>A0A9Q4G0X1</accession>
<comment type="function">
    <text evidence="9">Transmembrane (T) component of an energy-coupling factor (ECF) ABC-transporter complex. Unlike classic ABC transporters this ECF transporter provides the energy necessary to transport a number of different substrates.</text>
</comment>
<keyword evidence="7 9" id="KW-1133">Transmembrane helix</keyword>
<feature type="transmembrane region" description="Helical" evidence="9">
    <location>
        <begin position="247"/>
        <end position="266"/>
    </location>
</feature>
<dbReference type="InterPro" id="IPR003339">
    <property type="entry name" value="ABC/ECF_trnsptr_transmembrane"/>
</dbReference>
<dbReference type="Proteomes" id="UP001057753">
    <property type="component" value="Unassembled WGS sequence"/>
</dbReference>
<proteinExistence type="inferred from homology"/>
<dbReference type="HAMAP" id="MF_01461">
    <property type="entry name" value="EcfT"/>
    <property type="match status" value="1"/>
</dbReference>
<comment type="subunit">
    <text evidence="9">Forms a stable energy-coupling factor (ECF) transporter complex composed of 2 membrane-embedded substrate-binding proteins (S component), 2 ATP-binding proteins (A component) and 2 transmembrane proteins (T component).</text>
</comment>
<dbReference type="CDD" id="cd16914">
    <property type="entry name" value="EcfT"/>
    <property type="match status" value="1"/>
</dbReference>
<evidence type="ECO:0000256" key="3">
    <source>
        <dbReference type="ARBA" id="ARBA00014042"/>
    </source>
</evidence>
<evidence type="ECO:0000256" key="7">
    <source>
        <dbReference type="ARBA" id="ARBA00022989"/>
    </source>
</evidence>
<dbReference type="RefSeq" id="WP_257822668.1">
    <property type="nucleotide sequence ID" value="NZ_JABXYM010000001.1"/>
</dbReference>
<evidence type="ECO:0000313" key="10">
    <source>
        <dbReference type="EMBL" id="MCR6098313.1"/>
    </source>
</evidence>
<dbReference type="InterPro" id="IPR024919">
    <property type="entry name" value="EcfT"/>
</dbReference>